<feature type="region of interest" description="Disordered" evidence="1">
    <location>
        <begin position="1"/>
        <end position="20"/>
    </location>
</feature>
<dbReference type="EMBL" id="CSAJ01000043">
    <property type="protein sequence ID" value="COV61020.1"/>
    <property type="molecule type" value="Genomic_DNA"/>
</dbReference>
<dbReference type="Proteomes" id="UP000044938">
    <property type="component" value="Unassembled WGS sequence"/>
</dbReference>
<sequence>MVRPVGERQLADDRPHQTQNLLAFPDQRIPGFDQQRNHFRQVVHDALVAPEFLQRLTCHRLQLDVGRHILRLTPGHFGTRHSHADADNPEVQVLTVGLALPHPG</sequence>
<evidence type="ECO:0000313" key="2">
    <source>
        <dbReference type="EMBL" id="COV61020.1"/>
    </source>
</evidence>
<protein>
    <submittedName>
        <fullName evidence="2">Uncharacterized protein</fullName>
    </submittedName>
</protein>
<gene>
    <name evidence="2" type="ORF">ERS007720_00563</name>
</gene>
<organism evidence="2 3">
    <name type="scientific">Mycobacterium tuberculosis</name>
    <dbReference type="NCBI Taxonomy" id="1773"/>
    <lineage>
        <taxon>Bacteria</taxon>
        <taxon>Bacillati</taxon>
        <taxon>Actinomycetota</taxon>
        <taxon>Actinomycetes</taxon>
        <taxon>Mycobacteriales</taxon>
        <taxon>Mycobacteriaceae</taxon>
        <taxon>Mycobacterium</taxon>
        <taxon>Mycobacterium tuberculosis complex</taxon>
    </lineage>
</organism>
<accession>A0A655I7M5</accession>
<proteinExistence type="predicted"/>
<name>A0A655I7M5_MYCTX</name>
<evidence type="ECO:0000256" key="1">
    <source>
        <dbReference type="SAM" id="MobiDB-lite"/>
    </source>
</evidence>
<reference evidence="2 3" key="1">
    <citation type="submission" date="2015-03" db="EMBL/GenBank/DDBJ databases">
        <authorList>
            <consortium name="Pathogen Informatics"/>
        </authorList>
    </citation>
    <scope>NUCLEOTIDE SEQUENCE [LARGE SCALE GENOMIC DNA]</scope>
    <source>
        <strain evidence="2 3">M09401471</strain>
    </source>
</reference>
<feature type="compositionally biased region" description="Basic and acidic residues" evidence="1">
    <location>
        <begin position="1"/>
        <end position="16"/>
    </location>
</feature>
<dbReference type="AlphaFoldDB" id="A0A655I7M5"/>
<evidence type="ECO:0000313" key="3">
    <source>
        <dbReference type="Proteomes" id="UP000044938"/>
    </source>
</evidence>